<keyword evidence="10" id="KW-1185">Reference proteome</keyword>
<sequence>MLQTELDHLYNGEEAGAIPLHFASQLSDITLTEAQRTRLKREKEDETIHAGEIIPLYNEEGALTAVFVGYNEAEPLFTLGDSYQKLPFGHYRLPETLGEEALYNHLLAFGLGAYQFNQYKKGRSRAISFYLPESVAERVKNALSAHYLIRDLINEPANTLTPDNFVTQIRAELSDFPVTIKEIVGSELLKQNFPLIYTVGAGSKYQPRLVEIIAEKEDAPQLTLVGKGVTFDTGGLDIKPSNSMRYMQKDMGGAAHMLALGKWILQEKWNVSLRILLPIVENSVSDRSMRPGDIVKSRNGMSVEIDNTDAEGRLILCDALTYALEKPCDFLIDFATLTGAARVALGTEIPALFTNDDAFAQMMQKSGEKNCDTIWRLPFHQAYNEWIDAETADVSNSGSVPFAGAITAALFLERFTKQSNVPFAHVDLMAWNIRHRPGRPKGGEAMGLRATFDALKERLNCGQ</sequence>
<accession>A0A2U2AKF5</accession>
<dbReference type="SUPFAM" id="SSF53187">
    <property type="entry name" value="Zn-dependent exopeptidases"/>
    <property type="match status" value="1"/>
</dbReference>
<evidence type="ECO:0000256" key="3">
    <source>
        <dbReference type="ARBA" id="ARBA00022670"/>
    </source>
</evidence>
<dbReference type="GO" id="GO:0070006">
    <property type="term" value="F:metalloaminopeptidase activity"/>
    <property type="evidence" value="ECO:0007669"/>
    <property type="project" value="InterPro"/>
</dbReference>
<dbReference type="EMBL" id="QEWW01000013">
    <property type="protein sequence ID" value="PWD83348.1"/>
    <property type="molecule type" value="Genomic_DNA"/>
</dbReference>
<feature type="domain" description="Cytosol aminopeptidase" evidence="6">
    <location>
        <begin position="307"/>
        <end position="314"/>
    </location>
</feature>
<reference evidence="9 10" key="2">
    <citation type="submission" date="2018-05" db="EMBL/GenBank/DDBJ databases">
        <title>Ignatzschineria dubaiensis sp. nov., isolated from necrotic foot tissues of dromedaries (Camelus dromedarius) and associated maggots in Dubai, United Arab Emirates.</title>
        <authorList>
            <person name="Tsang C.C."/>
            <person name="Tang J.Y.M."/>
            <person name="Fong J.Y.H."/>
            <person name="Kinne J."/>
            <person name="Lee H.H."/>
            <person name="Joseph M."/>
            <person name="Jose S."/>
            <person name="Schuster R.K."/>
            <person name="Tang Y."/>
            <person name="Sivakumar S."/>
            <person name="Chen J.H.K."/>
            <person name="Teng J.L.L."/>
            <person name="Lau S.K.P."/>
            <person name="Wernery U."/>
            <person name="Woo P.C.Y."/>
        </authorList>
    </citation>
    <scope>NUCLEOTIDE SEQUENCE [LARGE SCALE GENOMIC DNA]</scope>
    <source>
        <strain evidence="9">UAE-HKU57</strain>
        <strain evidence="10">UAE-HKU58</strain>
    </source>
</reference>
<dbReference type="GO" id="GO:0030145">
    <property type="term" value="F:manganese ion binding"/>
    <property type="evidence" value="ECO:0007669"/>
    <property type="project" value="InterPro"/>
</dbReference>
<dbReference type="AlphaFoldDB" id="A0A2U2AKF5"/>
<evidence type="ECO:0000256" key="2">
    <source>
        <dbReference type="ARBA" id="ARBA00022438"/>
    </source>
</evidence>
<name>A0A2U2AKF5_9GAMM</name>
<dbReference type="Gene3D" id="3.40.220.10">
    <property type="entry name" value="Leucine Aminopeptidase, subunit E, domain 1"/>
    <property type="match status" value="1"/>
</dbReference>
<organism evidence="7 9">
    <name type="scientific">Ignatzschineria cameli</name>
    <dbReference type="NCBI Taxonomy" id="2182793"/>
    <lineage>
        <taxon>Bacteria</taxon>
        <taxon>Pseudomonadati</taxon>
        <taxon>Pseudomonadota</taxon>
        <taxon>Gammaproteobacteria</taxon>
        <taxon>Cardiobacteriales</taxon>
        <taxon>Ignatzschineriaceae</taxon>
        <taxon>Ignatzschineria</taxon>
    </lineage>
</organism>
<evidence type="ECO:0000313" key="8">
    <source>
        <dbReference type="EMBL" id="PWD89343.1"/>
    </source>
</evidence>
<dbReference type="Proteomes" id="UP000245217">
    <property type="component" value="Unassembled WGS sequence"/>
</dbReference>
<dbReference type="CDD" id="cd00433">
    <property type="entry name" value="Peptidase_M17"/>
    <property type="match status" value="1"/>
</dbReference>
<comment type="caution">
    <text evidence="7">The sequence shown here is derived from an EMBL/GenBank/DDBJ whole genome shotgun (WGS) entry which is preliminary data.</text>
</comment>
<dbReference type="PANTHER" id="PTHR11963">
    <property type="entry name" value="LEUCINE AMINOPEPTIDASE-RELATED"/>
    <property type="match status" value="1"/>
</dbReference>
<keyword evidence="4" id="KW-0378">Hydrolase</keyword>
<evidence type="ECO:0000313" key="10">
    <source>
        <dbReference type="Proteomes" id="UP000245217"/>
    </source>
</evidence>
<dbReference type="InterPro" id="IPR000819">
    <property type="entry name" value="Peptidase_M17_C"/>
</dbReference>
<dbReference type="GO" id="GO:0005737">
    <property type="term" value="C:cytoplasm"/>
    <property type="evidence" value="ECO:0007669"/>
    <property type="project" value="InterPro"/>
</dbReference>
<dbReference type="InterPro" id="IPR043472">
    <property type="entry name" value="Macro_dom-like"/>
</dbReference>
<evidence type="ECO:0000313" key="7">
    <source>
        <dbReference type="EMBL" id="PWD83348.1"/>
    </source>
</evidence>
<comment type="similarity">
    <text evidence="1">Belongs to the peptidase M17 family.</text>
</comment>
<dbReference type="EMBL" id="QEWV01000016">
    <property type="protein sequence ID" value="PWD89343.1"/>
    <property type="molecule type" value="Genomic_DNA"/>
</dbReference>
<protein>
    <submittedName>
        <fullName evidence="7">Aminopeptidase</fullName>
    </submittedName>
</protein>
<dbReference type="PRINTS" id="PR00481">
    <property type="entry name" value="LAMNOPPTDASE"/>
</dbReference>
<dbReference type="PANTHER" id="PTHR11963:SF20">
    <property type="entry name" value="PEPTIDASE B"/>
    <property type="match status" value="1"/>
</dbReference>
<evidence type="ECO:0000259" key="6">
    <source>
        <dbReference type="PROSITE" id="PS00631"/>
    </source>
</evidence>
<keyword evidence="5" id="KW-0464">Manganese</keyword>
<proteinExistence type="inferred from homology"/>
<evidence type="ECO:0000256" key="5">
    <source>
        <dbReference type="ARBA" id="ARBA00023211"/>
    </source>
</evidence>
<dbReference type="Pfam" id="PF21337">
    <property type="entry name" value="Peptidase_M17_N_1"/>
    <property type="match status" value="1"/>
</dbReference>
<dbReference type="Pfam" id="PF00883">
    <property type="entry name" value="Peptidase_M17"/>
    <property type="match status" value="1"/>
</dbReference>
<reference evidence="7" key="1">
    <citation type="journal article" date="2018" name="Genome Announc.">
        <title>Ignatzschineria cameli sp. nov., isolated from necrotic foot tissue of dromedaries (Camelus dromedarius) and associated maggots (Wohlfahrtia species) in Dubai.</title>
        <authorList>
            <person name="Tsang C.C."/>
            <person name="Tang J.Y."/>
            <person name="Fong J.Y."/>
            <person name="Kinne J."/>
            <person name="Lee H.H."/>
            <person name="Joseph M."/>
            <person name="Jose S."/>
            <person name="Schuster R.K."/>
            <person name="Tang Y."/>
            <person name="Sivakumar S."/>
            <person name="Chen J.H."/>
            <person name="Teng J.L."/>
            <person name="Lau S.K."/>
            <person name="Wernery U."/>
            <person name="Woo P.C."/>
        </authorList>
    </citation>
    <scope>NUCLEOTIDE SEQUENCE</scope>
    <source>
        <strain evidence="7">UAE-HKU57</strain>
        <strain evidence="8">UAE-HKU58</strain>
    </source>
</reference>
<evidence type="ECO:0000313" key="9">
    <source>
        <dbReference type="Proteomes" id="UP000245059"/>
    </source>
</evidence>
<gene>
    <name evidence="7" type="ORF">DC077_10045</name>
    <name evidence="8" type="ORF">DC078_09920</name>
</gene>
<keyword evidence="3" id="KW-0645">Protease</keyword>
<evidence type="ECO:0000256" key="1">
    <source>
        <dbReference type="ARBA" id="ARBA00009528"/>
    </source>
</evidence>
<dbReference type="OrthoDB" id="9809354at2"/>
<dbReference type="GO" id="GO:0006508">
    <property type="term" value="P:proteolysis"/>
    <property type="evidence" value="ECO:0007669"/>
    <property type="project" value="UniProtKB-KW"/>
</dbReference>
<dbReference type="PROSITE" id="PS00631">
    <property type="entry name" value="CYTOSOL_AP"/>
    <property type="match status" value="1"/>
</dbReference>
<dbReference type="InterPro" id="IPR011356">
    <property type="entry name" value="Leucine_aapep/pepB"/>
</dbReference>
<dbReference type="Proteomes" id="UP000245059">
    <property type="component" value="Unassembled WGS sequence"/>
</dbReference>
<dbReference type="InterPro" id="IPR048816">
    <property type="entry name" value="Peptidase_M17_N_1"/>
</dbReference>
<evidence type="ECO:0000256" key="4">
    <source>
        <dbReference type="ARBA" id="ARBA00022801"/>
    </source>
</evidence>
<keyword evidence="2 7" id="KW-0031">Aminopeptidase</keyword>
<dbReference type="Gene3D" id="3.40.630.10">
    <property type="entry name" value="Zn peptidases"/>
    <property type="match status" value="1"/>
</dbReference>